<accession>A0ACA9QNL8</accession>
<evidence type="ECO:0000313" key="1">
    <source>
        <dbReference type="EMBL" id="CAG8755768.1"/>
    </source>
</evidence>
<evidence type="ECO:0000313" key="2">
    <source>
        <dbReference type="Proteomes" id="UP000789702"/>
    </source>
</evidence>
<name>A0ACA9QNL8_9GLOM</name>
<proteinExistence type="predicted"/>
<dbReference type="EMBL" id="CAJVPU010048523">
    <property type="protein sequence ID" value="CAG8755768.1"/>
    <property type="molecule type" value="Genomic_DNA"/>
</dbReference>
<organism evidence="1 2">
    <name type="scientific">Dentiscutata heterogama</name>
    <dbReference type="NCBI Taxonomy" id="1316150"/>
    <lineage>
        <taxon>Eukaryota</taxon>
        <taxon>Fungi</taxon>
        <taxon>Fungi incertae sedis</taxon>
        <taxon>Mucoromycota</taxon>
        <taxon>Glomeromycotina</taxon>
        <taxon>Glomeromycetes</taxon>
        <taxon>Diversisporales</taxon>
        <taxon>Gigasporaceae</taxon>
        <taxon>Dentiscutata</taxon>
    </lineage>
</organism>
<protein>
    <submittedName>
        <fullName evidence="1">11332_t:CDS:1</fullName>
    </submittedName>
</protein>
<keyword evidence="2" id="KW-1185">Reference proteome</keyword>
<gene>
    <name evidence="1" type="ORF">DHETER_LOCUS14935</name>
</gene>
<dbReference type="Proteomes" id="UP000789702">
    <property type="component" value="Unassembled WGS sequence"/>
</dbReference>
<reference evidence="1" key="1">
    <citation type="submission" date="2021-06" db="EMBL/GenBank/DDBJ databases">
        <authorList>
            <person name="Kallberg Y."/>
            <person name="Tangrot J."/>
            <person name="Rosling A."/>
        </authorList>
    </citation>
    <scope>NUCLEOTIDE SEQUENCE</scope>
    <source>
        <strain evidence="1">IL203A</strain>
    </source>
</reference>
<feature type="non-terminal residue" evidence="1">
    <location>
        <position position="1"/>
    </location>
</feature>
<comment type="caution">
    <text evidence="1">The sequence shown here is derived from an EMBL/GenBank/DDBJ whole genome shotgun (WGS) entry which is preliminary data.</text>
</comment>
<sequence>NIAYDSKGSGCSSEGSSKGKDKVIQSVVHNTRQRSELFKNVNSNDKV</sequence>